<dbReference type="Gene3D" id="1.10.275.10">
    <property type="entry name" value="Fumarase/aspartase (N-terminal domain)"/>
    <property type="match status" value="1"/>
</dbReference>
<dbReference type="InterPro" id="IPR008948">
    <property type="entry name" value="L-Aspartase-like"/>
</dbReference>
<accession>W7YM40</accession>
<dbReference type="eggNOG" id="COG0015">
    <property type="taxonomic scope" value="Bacteria"/>
</dbReference>
<keyword evidence="1" id="KW-0456">Lyase</keyword>
<name>W7YM40_9BACT</name>
<protein>
    <submittedName>
        <fullName evidence="1">Adenylosuccinate lyase</fullName>
    </submittedName>
</protein>
<dbReference type="EMBL" id="BAMD01000112">
    <property type="protein sequence ID" value="GAF05726.1"/>
    <property type="molecule type" value="Genomic_DNA"/>
</dbReference>
<organism evidence="1 2">
    <name type="scientific">Saccharicrinis fermentans DSM 9555 = JCM 21142</name>
    <dbReference type="NCBI Taxonomy" id="869213"/>
    <lineage>
        <taxon>Bacteria</taxon>
        <taxon>Pseudomonadati</taxon>
        <taxon>Bacteroidota</taxon>
        <taxon>Bacteroidia</taxon>
        <taxon>Marinilabiliales</taxon>
        <taxon>Marinilabiliaceae</taxon>
        <taxon>Saccharicrinis</taxon>
    </lineage>
</organism>
<proteinExistence type="predicted"/>
<dbReference type="InterPro" id="IPR024083">
    <property type="entry name" value="Fumarase/histidase_N"/>
</dbReference>
<dbReference type="SUPFAM" id="SSF48557">
    <property type="entry name" value="L-aspartase-like"/>
    <property type="match status" value="1"/>
</dbReference>
<comment type="caution">
    <text evidence="1">The sequence shown here is derived from an EMBL/GenBank/DDBJ whole genome shotgun (WGS) entry which is preliminary data.</text>
</comment>
<dbReference type="PANTHER" id="PTHR43411">
    <property type="entry name" value="ADENYLOSUCCINATE LYASE"/>
    <property type="match status" value="1"/>
</dbReference>
<evidence type="ECO:0000313" key="1">
    <source>
        <dbReference type="EMBL" id="GAF05726.1"/>
    </source>
</evidence>
<dbReference type="RefSeq" id="WP_235208370.1">
    <property type="nucleotide sequence ID" value="NZ_BAMD01000112.1"/>
</dbReference>
<sequence>MMDIQLLTAISPVDGRYRSKVDGLALYFSEYALIRYRVLVEIEYFIALCEQPLPQLADFDKSYMRIYEIFIRNFNWRMRSELKK</sequence>
<evidence type="ECO:0000313" key="2">
    <source>
        <dbReference type="Proteomes" id="UP000019402"/>
    </source>
</evidence>
<dbReference type="AlphaFoldDB" id="W7YM40"/>
<gene>
    <name evidence="1" type="ORF">JCM21142_104476</name>
</gene>
<dbReference type="InterPro" id="IPR047136">
    <property type="entry name" value="PurB_bact"/>
</dbReference>
<dbReference type="Proteomes" id="UP000019402">
    <property type="component" value="Unassembled WGS sequence"/>
</dbReference>
<dbReference type="GO" id="GO:0016829">
    <property type="term" value="F:lyase activity"/>
    <property type="evidence" value="ECO:0007669"/>
    <property type="project" value="UniProtKB-KW"/>
</dbReference>
<reference evidence="1 2" key="1">
    <citation type="journal article" date="2014" name="Genome Announc.">
        <title>Draft Genome Sequence of Cytophaga fermentans JCM 21142T, a Facultative Anaerobe Isolated from Marine Mud.</title>
        <authorList>
            <person name="Starns D."/>
            <person name="Oshima K."/>
            <person name="Suda W."/>
            <person name="Iino T."/>
            <person name="Yuki M."/>
            <person name="Inoue J."/>
            <person name="Kitamura K."/>
            <person name="Iida T."/>
            <person name="Darby A."/>
            <person name="Hattori M."/>
            <person name="Ohkuma M."/>
        </authorList>
    </citation>
    <scope>NUCLEOTIDE SEQUENCE [LARGE SCALE GENOMIC DNA]</scope>
    <source>
        <strain evidence="1 2">JCM 21142</strain>
    </source>
</reference>
<dbReference type="PANTHER" id="PTHR43411:SF1">
    <property type="entry name" value="ADENYLOSUCCINATE LYASE"/>
    <property type="match status" value="1"/>
</dbReference>
<keyword evidence="2" id="KW-1185">Reference proteome</keyword>